<dbReference type="InterPro" id="IPR018060">
    <property type="entry name" value="HTH_AraC"/>
</dbReference>
<reference evidence="6" key="1">
    <citation type="submission" date="2016-10" db="EMBL/GenBank/DDBJ databases">
        <authorList>
            <person name="Varghese N."/>
            <person name="Submissions S."/>
        </authorList>
    </citation>
    <scope>NUCLEOTIDE SEQUENCE [LARGE SCALE GENOMIC DNA]</scope>
    <source>
        <strain evidence="6">DSM 24499</strain>
    </source>
</reference>
<evidence type="ECO:0000256" key="1">
    <source>
        <dbReference type="ARBA" id="ARBA00023015"/>
    </source>
</evidence>
<dbReference type="PROSITE" id="PS01124">
    <property type="entry name" value="HTH_ARAC_FAMILY_2"/>
    <property type="match status" value="1"/>
</dbReference>
<name>A0A1I1MK87_9FLAO</name>
<dbReference type="Pfam" id="PF12833">
    <property type="entry name" value="HTH_18"/>
    <property type="match status" value="1"/>
</dbReference>
<sequence>MSVNKKELAKIDDILEMIVQLALGNFAYRYQVENPESEIENIGERLNYLAEELGMFISHPGVFGIKNMADPYVFAVNEEFKITGVNCRFVDLMQIPEKKLLELPLSEVVTESTYAAITQQLKVHFEEERTHTPVRLLISFHLKSGNILDCWGYCHFVKGADGVYFLFRGLPIAEKEIKVPLLQPKTKSRNKEHSIIQYQADIMNLRKVHQYILSNLHQKLPSLNEIARKFNLNEFKLKKGFKALYQTPVVKFHREKRLEMAYQMIVNTPTPLSVIAKNFGFMDYPYFSKAFKKKYGKSPSKFKDDNYIN</sequence>
<dbReference type="PRINTS" id="PR00032">
    <property type="entry name" value="HTHARAC"/>
</dbReference>
<keyword evidence="2 5" id="KW-0238">DNA-binding</keyword>
<keyword evidence="3" id="KW-0804">Transcription</keyword>
<dbReference type="InterPro" id="IPR053142">
    <property type="entry name" value="PchR_regulatory_protein"/>
</dbReference>
<dbReference type="EMBL" id="FOKV01000010">
    <property type="protein sequence ID" value="SFC85819.1"/>
    <property type="molecule type" value="Genomic_DNA"/>
</dbReference>
<dbReference type="InterPro" id="IPR035965">
    <property type="entry name" value="PAS-like_dom_sf"/>
</dbReference>
<dbReference type="GO" id="GO:0003700">
    <property type="term" value="F:DNA-binding transcription factor activity"/>
    <property type="evidence" value="ECO:0007669"/>
    <property type="project" value="InterPro"/>
</dbReference>
<dbReference type="OrthoDB" id="1451418at2"/>
<dbReference type="SUPFAM" id="SSF46689">
    <property type="entry name" value="Homeodomain-like"/>
    <property type="match status" value="1"/>
</dbReference>
<keyword evidence="1" id="KW-0805">Transcription regulation</keyword>
<dbReference type="AlphaFoldDB" id="A0A1I1MK87"/>
<dbReference type="Proteomes" id="UP000199438">
    <property type="component" value="Unassembled WGS sequence"/>
</dbReference>
<accession>A0A1I1MK87</accession>
<evidence type="ECO:0000259" key="4">
    <source>
        <dbReference type="PROSITE" id="PS01124"/>
    </source>
</evidence>
<evidence type="ECO:0000256" key="3">
    <source>
        <dbReference type="ARBA" id="ARBA00023163"/>
    </source>
</evidence>
<dbReference type="PANTHER" id="PTHR47893:SF1">
    <property type="entry name" value="REGULATORY PROTEIN PCHR"/>
    <property type="match status" value="1"/>
</dbReference>
<evidence type="ECO:0000313" key="6">
    <source>
        <dbReference type="Proteomes" id="UP000199438"/>
    </source>
</evidence>
<dbReference type="STRING" id="1334022.SAMN04487907_1108"/>
<proteinExistence type="predicted"/>
<protein>
    <submittedName>
        <fullName evidence="5">AraC-type DNA-binding protein</fullName>
    </submittedName>
</protein>
<dbReference type="GO" id="GO:0043565">
    <property type="term" value="F:sequence-specific DNA binding"/>
    <property type="evidence" value="ECO:0007669"/>
    <property type="project" value="InterPro"/>
</dbReference>
<evidence type="ECO:0000313" key="5">
    <source>
        <dbReference type="EMBL" id="SFC85819.1"/>
    </source>
</evidence>
<feature type="domain" description="HTH araC/xylS-type" evidence="4">
    <location>
        <begin position="206"/>
        <end position="305"/>
    </location>
</feature>
<organism evidence="5 6">
    <name type="scientific">Zunongwangia mangrovi</name>
    <dbReference type="NCBI Taxonomy" id="1334022"/>
    <lineage>
        <taxon>Bacteria</taxon>
        <taxon>Pseudomonadati</taxon>
        <taxon>Bacteroidota</taxon>
        <taxon>Flavobacteriia</taxon>
        <taxon>Flavobacteriales</taxon>
        <taxon>Flavobacteriaceae</taxon>
        <taxon>Zunongwangia</taxon>
    </lineage>
</organism>
<dbReference type="InterPro" id="IPR020449">
    <property type="entry name" value="Tscrpt_reg_AraC-type_HTH"/>
</dbReference>
<gene>
    <name evidence="5" type="ORF">SAMN04487907_1108</name>
</gene>
<dbReference type="Gene3D" id="1.10.10.60">
    <property type="entry name" value="Homeodomain-like"/>
    <property type="match status" value="2"/>
</dbReference>
<evidence type="ECO:0000256" key="2">
    <source>
        <dbReference type="ARBA" id="ARBA00023125"/>
    </source>
</evidence>
<keyword evidence="6" id="KW-1185">Reference proteome</keyword>
<dbReference type="SMART" id="SM00342">
    <property type="entry name" value="HTH_ARAC"/>
    <property type="match status" value="1"/>
</dbReference>
<dbReference type="PANTHER" id="PTHR47893">
    <property type="entry name" value="REGULATORY PROTEIN PCHR"/>
    <property type="match status" value="1"/>
</dbReference>
<dbReference type="SUPFAM" id="SSF55785">
    <property type="entry name" value="PYP-like sensor domain (PAS domain)"/>
    <property type="match status" value="1"/>
</dbReference>
<dbReference type="InterPro" id="IPR009057">
    <property type="entry name" value="Homeodomain-like_sf"/>
</dbReference>